<keyword evidence="2" id="KW-1133">Transmembrane helix</keyword>
<dbReference type="STRING" id="268505.A0A2A9PET3"/>
<feature type="transmembrane region" description="Helical" evidence="2">
    <location>
        <begin position="431"/>
        <end position="456"/>
    </location>
</feature>
<keyword evidence="2" id="KW-0472">Membrane</keyword>
<dbReference type="OrthoDB" id="205993at2759"/>
<feature type="compositionally biased region" description="Low complexity" evidence="1">
    <location>
        <begin position="655"/>
        <end position="674"/>
    </location>
</feature>
<keyword evidence="3" id="KW-0732">Signal</keyword>
<feature type="compositionally biased region" description="Basic and acidic residues" evidence="1">
    <location>
        <begin position="926"/>
        <end position="947"/>
    </location>
</feature>
<name>A0A2A9PET3_OPHUN</name>
<feature type="compositionally biased region" description="Basic and acidic residues" evidence="1">
    <location>
        <begin position="747"/>
        <end position="757"/>
    </location>
</feature>
<evidence type="ECO:0008006" key="6">
    <source>
        <dbReference type="Google" id="ProtNLM"/>
    </source>
</evidence>
<protein>
    <recommendedName>
        <fullName evidence="6">Galactose oxidase</fullName>
    </recommendedName>
</protein>
<feature type="region of interest" description="Disordered" evidence="1">
    <location>
        <begin position="895"/>
        <end position="1017"/>
    </location>
</feature>
<comment type="caution">
    <text evidence="4">The sequence shown here is derived from an EMBL/GenBank/DDBJ whole genome shotgun (WGS) entry which is preliminary data.</text>
</comment>
<keyword evidence="5" id="KW-1185">Reference proteome</keyword>
<accession>A0A2A9PET3</accession>
<feature type="compositionally biased region" description="Low complexity" evidence="1">
    <location>
        <begin position="697"/>
        <end position="711"/>
    </location>
</feature>
<evidence type="ECO:0000256" key="3">
    <source>
        <dbReference type="SAM" id="SignalP"/>
    </source>
</evidence>
<dbReference type="SUPFAM" id="SSF50965">
    <property type="entry name" value="Galactose oxidase, central domain"/>
    <property type="match status" value="1"/>
</dbReference>
<reference evidence="4 5" key="2">
    <citation type="journal article" date="2017" name="Sci. Rep.">
        <title>Ant-infecting Ophiocordyceps genomes reveal a high diversity of potential behavioral manipulation genes and a possible major role for enterotoxins.</title>
        <authorList>
            <person name="de Bekker C."/>
            <person name="Ohm R.A."/>
            <person name="Evans H.C."/>
            <person name="Brachmann A."/>
            <person name="Hughes D.P."/>
        </authorList>
    </citation>
    <scope>NUCLEOTIDE SEQUENCE [LARGE SCALE GENOMIC DNA]</scope>
    <source>
        <strain evidence="4 5">SC16a</strain>
    </source>
</reference>
<dbReference type="AlphaFoldDB" id="A0A2A9PET3"/>
<dbReference type="Gene3D" id="2.120.10.80">
    <property type="entry name" value="Kelch-type beta propeller"/>
    <property type="match status" value="1"/>
</dbReference>
<feature type="compositionally biased region" description="Low complexity" evidence="1">
    <location>
        <begin position="1000"/>
        <end position="1009"/>
    </location>
</feature>
<organism evidence="4 5">
    <name type="scientific">Ophiocordyceps unilateralis</name>
    <name type="common">Zombie-ant fungus</name>
    <name type="synonym">Torrubia unilateralis</name>
    <dbReference type="NCBI Taxonomy" id="268505"/>
    <lineage>
        <taxon>Eukaryota</taxon>
        <taxon>Fungi</taxon>
        <taxon>Dikarya</taxon>
        <taxon>Ascomycota</taxon>
        <taxon>Pezizomycotina</taxon>
        <taxon>Sordariomycetes</taxon>
        <taxon>Hypocreomycetidae</taxon>
        <taxon>Hypocreales</taxon>
        <taxon>Ophiocordycipitaceae</taxon>
        <taxon>Ophiocordyceps</taxon>
    </lineage>
</organism>
<gene>
    <name evidence="4" type="ORF">XA68_12488</name>
</gene>
<dbReference type="Proteomes" id="UP000037136">
    <property type="component" value="Unassembled WGS sequence"/>
</dbReference>
<keyword evidence="2" id="KW-0812">Transmembrane</keyword>
<feature type="compositionally biased region" description="Low complexity" evidence="1">
    <location>
        <begin position="729"/>
        <end position="738"/>
    </location>
</feature>
<feature type="region of interest" description="Disordered" evidence="1">
    <location>
        <begin position="539"/>
        <end position="570"/>
    </location>
</feature>
<feature type="signal peptide" evidence="3">
    <location>
        <begin position="1"/>
        <end position="21"/>
    </location>
</feature>
<dbReference type="InterPro" id="IPR011043">
    <property type="entry name" value="Gal_Oxase/kelch_b-propeller"/>
</dbReference>
<feature type="compositionally biased region" description="Low complexity" evidence="1">
    <location>
        <begin position="615"/>
        <end position="625"/>
    </location>
</feature>
<feature type="chain" id="PRO_5012202625" description="Galactose oxidase" evidence="3">
    <location>
        <begin position="22"/>
        <end position="1017"/>
    </location>
</feature>
<dbReference type="InterPro" id="IPR015915">
    <property type="entry name" value="Kelch-typ_b-propeller"/>
</dbReference>
<evidence type="ECO:0000313" key="5">
    <source>
        <dbReference type="Proteomes" id="UP000037136"/>
    </source>
</evidence>
<evidence type="ECO:0000313" key="4">
    <source>
        <dbReference type="EMBL" id="PFH59336.1"/>
    </source>
</evidence>
<sequence>MDPATVRILALFSTLVVSAEAKPPYAPTQVLSTASVCTDATSVCRGRDVALILTSSSQLVAFDYGSGDEFEAGSKLRVVSSEVPFQRARAFGAARAADGELLVVAGDCRRLGSAPQVWSFDAADEERGWVRKITSGGEADFGPPLLLGATLAFSSTLAPVMDRPSIYSYGGMCSDDDDEGEGQDWQASGNYSKTMRRFTPDGEEGYIVGTAAASAPRTALAGFSLTALPPSATNISGTVTQRASYVLLGGHTRSAFINMSTAAVWSLPEEAWTYVGISTASPSSTAPDSRSGHTAVLSADGRDVVVLGGWVGDVNTAAMPQMVVLRRGGNGAYSEWRWIVPESQPDAADGVFGHGAALVPGNVMLVYGGRRVGGGGGGGGLGEEEMGLRFLNLSSMEWLSSYRHVSDAGPRHRARPSAPELTGSAPNVRRLGLGLGLGLGLALLLALILGLCAWLLHRRRRRRQRRQRRRNLDNSVTTSNNAKRIFDTAWRRNTDPSAYTSLPIRKPLPATAAETTTRFDAFVSPPGVIHPILEEVDEEDHHHSLLTPDEDSLEDPFATPSVGLERPLTRTRLDPEVREWVTDVDATDGLLSRYGQHQQQQQHHLHHHHHHQHQQHQLQRQTRASPPRRRDGSSSPEPPRSGSLLTAAALLSTGGEVENSNNNNNNSPSSSSYNTARSGGFPALQAEAPGLLLGPRSSSSDDYSPSASPTKPRSPPRRSWFGSLRRVFSVSGTESSSPSPAPLTRPSLDRAASDMDRPLGGVGELLRRRQGRLDWDDEDEERAQTGEWDIERAAEQRLVQVMFTVPRERLRVVNGGEDDDEGGEETLLHRPQVAELIDPDRASPEPEVDLPPPQRGAAASSSRASSWRLSTAAVLTAEAVTLERPRTRVLQMVDTIESRGSSPARQPDLSRGASGKGEGRNSGLWSRDEAQHDSLVHQDELMVRETNPEEEDGDEPMIRNSSLERQNQLQQDTSTEPQQSSRHRNEPHLRTSSPAGQDEPQPQSSTHQQHQQRHEPE</sequence>
<feature type="region of interest" description="Disordered" evidence="1">
    <location>
        <begin position="655"/>
        <end position="763"/>
    </location>
</feature>
<evidence type="ECO:0000256" key="1">
    <source>
        <dbReference type="SAM" id="MobiDB-lite"/>
    </source>
</evidence>
<feature type="compositionally biased region" description="Polar residues" evidence="1">
    <location>
        <begin position="959"/>
        <end position="980"/>
    </location>
</feature>
<proteinExistence type="predicted"/>
<feature type="compositionally biased region" description="Basic residues" evidence="1">
    <location>
        <begin position="603"/>
        <end position="614"/>
    </location>
</feature>
<dbReference type="EMBL" id="LAZP02000207">
    <property type="protein sequence ID" value="PFH59336.1"/>
    <property type="molecule type" value="Genomic_DNA"/>
</dbReference>
<reference evidence="4 5" key="1">
    <citation type="journal article" date="2015" name="BMC Genomics">
        <title>Gene expression during zombie ant biting behavior reflects the complexity underlying fungal parasitic behavioral manipulation.</title>
        <authorList>
            <person name="de Bekker C."/>
            <person name="Ohm R.A."/>
            <person name="Loreto R.G."/>
            <person name="Sebastian A."/>
            <person name="Albert I."/>
            <person name="Merrow M."/>
            <person name="Brachmann A."/>
            <person name="Hughes D.P."/>
        </authorList>
    </citation>
    <scope>NUCLEOTIDE SEQUENCE [LARGE SCALE GENOMIC DNA]</scope>
    <source>
        <strain evidence="4 5">SC16a</strain>
    </source>
</reference>
<feature type="compositionally biased region" description="Low complexity" evidence="1">
    <location>
        <begin position="855"/>
        <end position="869"/>
    </location>
</feature>
<evidence type="ECO:0000256" key="2">
    <source>
        <dbReference type="SAM" id="Phobius"/>
    </source>
</evidence>
<feature type="region of interest" description="Disordered" evidence="1">
    <location>
        <begin position="595"/>
        <end position="643"/>
    </location>
</feature>
<feature type="region of interest" description="Disordered" evidence="1">
    <location>
        <begin position="837"/>
        <end position="869"/>
    </location>
</feature>